<dbReference type="Proteomes" id="UP001152320">
    <property type="component" value="Chromosome 13"/>
</dbReference>
<evidence type="ECO:0000313" key="2">
    <source>
        <dbReference type="EMBL" id="KAJ8030273.1"/>
    </source>
</evidence>
<accession>A0A9Q1BNY7</accession>
<dbReference type="EMBL" id="JAIZAY010000013">
    <property type="protein sequence ID" value="KAJ8030273.1"/>
    <property type="molecule type" value="Genomic_DNA"/>
</dbReference>
<evidence type="ECO:0000256" key="1">
    <source>
        <dbReference type="SAM" id="MobiDB-lite"/>
    </source>
</evidence>
<keyword evidence="3" id="KW-1185">Reference proteome</keyword>
<evidence type="ECO:0000313" key="3">
    <source>
        <dbReference type="Proteomes" id="UP001152320"/>
    </source>
</evidence>
<dbReference type="AlphaFoldDB" id="A0A9Q1BNY7"/>
<comment type="caution">
    <text evidence="2">The sequence shown here is derived from an EMBL/GenBank/DDBJ whole genome shotgun (WGS) entry which is preliminary data.</text>
</comment>
<name>A0A9Q1BNY7_HOLLE</name>
<proteinExistence type="predicted"/>
<sequence length="111" mass="12688">MGQSESSDYYVEWSNDGNPGQLRETQDRLHGIPRFLTSPRYNTQGDCIRWRISGLRPLTFKVYHNGYLILNLTYTKTCSVLKIKCTSGLRSGIYEIQVANVSGTAIRRLEI</sequence>
<protein>
    <submittedName>
        <fullName evidence="2">Uncharacterized protein</fullName>
    </submittedName>
</protein>
<reference evidence="2" key="1">
    <citation type="submission" date="2021-10" db="EMBL/GenBank/DDBJ databases">
        <title>Tropical sea cucumber genome reveals ecological adaptation and Cuvierian tubules defense mechanism.</title>
        <authorList>
            <person name="Chen T."/>
        </authorList>
    </citation>
    <scope>NUCLEOTIDE SEQUENCE</scope>
    <source>
        <strain evidence="2">Nanhai2018</strain>
        <tissue evidence="2">Muscle</tissue>
    </source>
</reference>
<feature type="region of interest" description="Disordered" evidence="1">
    <location>
        <begin position="1"/>
        <end position="24"/>
    </location>
</feature>
<organism evidence="2 3">
    <name type="scientific">Holothuria leucospilota</name>
    <name type="common">Black long sea cucumber</name>
    <name type="synonym">Mertensiothuria leucospilota</name>
    <dbReference type="NCBI Taxonomy" id="206669"/>
    <lineage>
        <taxon>Eukaryota</taxon>
        <taxon>Metazoa</taxon>
        <taxon>Echinodermata</taxon>
        <taxon>Eleutherozoa</taxon>
        <taxon>Echinozoa</taxon>
        <taxon>Holothuroidea</taxon>
        <taxon>Aspidochirotacea</taxon>
        <taxon>Aspidochirotida</taxon>
        <taxon>Holothuriidae</taxon>
        <taxon>Holothuria</taxon>
    </lineage>
</organism>
<gene>
    <name evidence="2" type="ORF">HOLleu_26638</name>
</gene>